<dbReference type="GO" id="GO:0000715">
    <property type="term" value="P:nucleotide-excision repair, DNA damage recognition"/>
    <property type="evidence" value="ECO:0007669"/>
    <property type="project" value="TreeGrafter"/>
</dbReference>
<dbReference type="InterPro" id="IPR022656">
    <property type="entry name" value="XPA_C"/>
</dbReference>
<evidence type="ECO:0000256" key="2">
    <source>
        <dbReference type="ARBA" id="ARBA00022833"/>
    </source>
</evidence>
<dbReference type="PANTHER" id="PTHR10142">
    <property type="entry name" value="DNA REPAIR PROTEIN COMPLEMENTING XP-A CELLS"/>
    <property type="match status" value="1"/>
</dbReference>
<dbReference type="EMBL" id="CAAALY010132756">
    <property type="protein sequence ID" value="VEL32301.1"/>
    <property type="molecule type" value="Genomic_DNA"/>
</dbReference>
<dbReference type="GO" id="GO:0070914">
    <property type="term" value="P:UV-damage excision repair"/>
    <property type="evidence" value="ECO:0007669"/>
    <property type="project" value="TreeGrafter"/>
</dbReference>
<keyword evidence="2" id="KW-0862">Zinc</keyword>
<sequence>MHLDPDDLHSLIARTTAKERYLLNDVDLDLREPKLRFLLKRNPHTSSWGDMRLYLEAQIAQRALDVWGSEDAIESERERRAKRKEDNRVRQYEKKIRGHYF</sequence>
<evidence type="ECO:0000313" key="5">
    <source>
        <dbReference type="EMBL" id="VEL32301.1"/>
    </source>
</evidence>
<dbReference type="GO" id="GO:0003684">
    <property type="term" value="F:damaged DNA binding"/>
    <property type="evidence" value="ECO:0007669"/>
    <property type="project" value="InterPro"/>
</dbReference>
<dbReference type="SUPFAM" id="SSF46955">
    <property type="entry name" value="Putative DNA-binding domain"/>
    <property type="match status" value="1"/>
</dbReference>
<dbReference type="GO" id="GO:0000110">
    <property type="term" value="C:nucleotide-excision repair factor 1 complex"/>
    <property type="evidence" value="ECO:0007669"/>
    <property type="project" value="TreeGrafter"/>
</dbReference>
<dbReference type="Proteomes" id="UP000784294">
    <property type="component" value="Unassembled WGS sequence"/>
</dbReference>
<comment type="caution">
    <text evidence="5">The sequence shown here is derived from an EMBL/GenBank/DDBJ whole genome shotgun (WGS) entry which is preliminary data.</text>
</comment>
<dbReference type="OrthoDB" id="68328at2759"/>
<dbReference type="Gene3D" id="3.90.530.10">
    <property type="entry name" value="XPA C-terminal domain"/>
    <property type="match status" value="1"/>
</dbReference>
<dbReference type="Pfam" id="PF05181">
    <property type="entry name" value="XPA_C"/>
    <property type="match status" value="1"/>
</dbReference>
<keyword evidence="6" id="KW-1185">Reference proteome</keyword>
<dbReference type="InterPro" id="IPR000465">
    <property type="entry name" value="XPA/RAD14"/>
</dbReference>
<evidence type="ECO:0000256" key="3">
    <source>
        <dbReference type="ARBA" id="ARBA00023242"/>
    </source>
</evidence>
<protein>
    <recommendedName>
        <fullName evidence="4">XPA C-terminal domain-containing protein</fullName>
    </recommendedName>
</protein>
<feature type="domain" description="XPA C-terminal" evidence="4">
    <location>
        <begin position="9"/>
        <end position="59"/>
    </location>
</feature>
<evidence type="ECO:0000259" key="4">
    <source>
        <dbReference type="Pfam" id="PF05181"/>
    </source>
</evidence>
<reference evidence="5" key="1">
    <citation type="submission" date="2018-11" db="EMBL/GenBank/DDBJ databases">
        <authorList>
            <consortium name="Pathogen Informatics"/>
        </authorList>
    </citation>
    <scope>NUCLEOTIDE SEQUENCE</scope>
</reference>
<dbReference type="GO" id="GO:0006284">
    <property type="term" value="P:base-excision repair"/>
    <property type="evidence" value="ECO:0007669"/>
    <property type="project" value="TreeGrafter"/>
</dbReference>
<accession>A0A448XAH5</accession>
<dbReference type="InterPro" id="IPR009061">
    <property type="entry name" value="DNA-bd_dom_put_sf"/>
</dbReference>
<gene>
    <name evidence="5" type="ORF">PXEA_LOCUS25741</name>
</gene>
<evidence type="ECO:0000313" key="6">
    <source>
        <dbReference type="Proteomes" id="UP000784294"/>
    </source>
</evidence>
<dbReference type="PANTHER" id="PTHR10142:SF0">
    <property type="entry name" value="DNA REPAIR PROTEIN COMPLEMENTING XP-A CELLS"/>
    <property type="match status" value="1"/>
</dbReference>
<dbReference type="GO" id="GO:1901255">
    <property type="term" value="P:nucleotide-excision repair involved in interstrand cross-link repair"/>
    <property type="evidence" value="ECO:0007669"/>
    <property type="project" value="TreeGrafter"/>
</dbReference>
<name>A0A448XAH5_9PLAT</name>
<dbReference type="InterPro" id="IPR037129">
    <property type="entry name" value="XPA_sf"/>
</dbReference>
<comment type="subcellular location">
    <subcellularLocation>
        <location evidence="1">Nucleus</location>
    </subcellularLocation>
</comment>
<organism evidence="5 6">
    <name type="scientific">Protopolystoma xenopodis</name>
    <dbReference type="NCBI Taxonomy" id="117903"/>
    <lineage>
        <taxon>Eukaryota</taxon>
        <taxon>Metazoa</taxon>
        <taxon>Spiralia</taxon>
        <taxon>Lophotrochozoa</taxon>
        <taxon>Platyhelminthes</taxon>
        <taxon>Monogenea</taxon>
        <taxon>Polyopisthocotylea</taxon>
        <taxon>Polystomatidea</taxon>
        <taxon>Polystomatidae</taxon>
        <taxon>Protopolystoma</taxon>
    </lineage>
</organism>
<keyword evidence="3" id="KW-0539">Nucleus</keyword>
<evidence type="ECO:0000256" key="1">
    <source>
        <dbReference type="ARBA" id="ARBA00004123"/>
    </source>
</evidence>
<dbReference type="NCBIfam" id="TIGR00598">
    <property type="entry name" value="rad14"/>
    <property type="match status" value="1"/>
</dbReference>
<proteinExistence type="predicted"/>
<dbReference type="AlphaFoldDB" id="A0A448XAH5"/>